<evidence type="ECO:0000313" key="4">
    <source>
        <dbReference type="Proteomes" id="UP000051612"/>
    </source>
</evidence>
<dbReference type="Pfam" id="PF08708">
    <property type="entry name" value="PriCT_1"/>
    <property type="match status" value="1"/>
</dbReference>
<protein>
    <submittedName>
        <fullName evidence="3">Prophage Lp4 protein 7, DNA replication</fullName>
    </submittedName>
</protein>
<dbReference type="RefSeq" id="WP_056959836.1">
    <property type="nucleotide sequence ID" value="NZ_AYYN01000152.1"/>
</dbReference>
<reference evidence="3 4" key="1">
    <citation type="journal article" date="2015" name="Genome Announc.">
        <title>Expanding the biotechnology potential of lactobacilli through comparative genomics of 213 strains and associated genera.</title>
        <authorList>
            <person name="Sun Z."/>
            <person name="Harris H.M."/>
            <person name="McCann A."/>
            <person name="Guo C."/>
            <person name="Argimon S."/>
            <person name="Zhang W."/>
            <person name="Yang X."/>
            <person name="Jeffery I.B."/>
            <person name="Cooney J.C."/>
            <person name="Kagawa T.F."/>
            <person name="Liu W."/>
            <person name="Song Y."/>
            <person name="Salvetti E."/>
            <person name="Wrobel A."/>
            <person name="Rasinkangas P."/>
            <person name="Parkhill J."/>
            <person name="Rea M.C."/>
            <person name="O'Sullivan O."/>
            <person name="Ritari J."/>
            <person name="Douillard F.P."/>
            <person name="Paul Ross R."/>
            <person name="Yang R."/>
            <person name="Briner A.E."/>
            <person name="Felis G.E."/>
            <person name="de Vos W.M."/>
            <person name="Barrangou R."/>
            <person name="Klaenhammer T.R."/>
            <person name="Caufield P.W."/>
            <person name="Cui Y."/>
            <person name="Zhang H."/>
            <person name="O'Toole P.W."/>
        </authorList>
    </citation>
    <scope>NUCLEOTIDE SEQUENCE [LARGE SCALE GENOMIC DNA]</scope>
    <source>
        <strain evidence="3 4">DSM 20452</strain>
    </source>
</reference>
<name>A0A0R2B1F3_9LACO</name>
<proteinExistence type="predicted"/>
<dbReference type="SMART" id="SM00942">
    <property type="entry name" value="PriCT_1"/>
    <property type="match status" value="1"/>
</dbReference>
<evidence type="ECO:0000313" key="3">
    <source>
        <dbReference type="EMBL" id="KRM73120.1"/>
    </source>
</evidence>
<dbReference type="SMART" id="SM00943">
    <property type="entry name" value="Prim-Pol"/>
    <property type="match status" value="1"/>
</dbReference>
<dbReference type="InterPro" id="IPR014820">
    <property type="entry name" value="PriCT_1"/>
</dbReference>
<feature type="domain" description="Primase C-terminal 1" evidence="1">
    <location>
        <begin position="194"/>
        <end position="260"/>
    </location>
</feature>
<dbReference type="CDD" id="cd04859">
    <property type="entry name" value="Prim_Pol"/>
    <property type="match status" value="1"/>
</dbReference>
<dbReference type="EMBL" id="AYYN01000152">
    <property type="protein sequence ID" value="KRM73120.1"/>
    <property type="molecule type" value="Genomic_DNA"/>
</dbReference>
<accession>A0A0R2B1F3</accession>
<feature type="domain" description="DNA primase/polymerase bifunctional N-terminal" evidence="2">
    <location>
        <begin position="7"/>
        <end position="163"/>
    </location>
</feature>
<evidence type="ECO:0000259" key="2">
    <source>
        <dbReference type="SMART" id="SM00943"/>
    </source>
</evidence>
<dbReference type="AlphaFoldDB" id="A0A0R2B1F3"/>
<dbReference type="Pfam" id="PF09250">
    <property type="entry name" value="Prim-Pol"/>
    <property type="match status" value="1"/>
</dbReference>
<sequence length="267" mass="29917">MIAKNTASELAKHGFKVFPLVPNTKRPIKDQSYLTASNDPQTVAKWFDDLPQANLGLELASKSLVVVDIDNHNSDGIRDTMQKMADQGCTLPTNTYIEQTPSGGLHFFYTGTAKKKRVTNFIPNVDLLADFTVIAPSVINGDAYRSINERYNYNTIIEAPKWLLEALDDKPAQQYSNSFNRPINGKKWTGKRLDEIVAGVDSGGRNTWLTKQVGWLISTGAELETVYTIAQQINRDYISPPLPDSEVNTIFKSVVRKEASKYEQRSR</sequence>
<dbReference type="Proteomes" id="UP000051612">
    <property type="component" value="Unassembled WGS sequence"/>
</dbReference>
<organism evidence="3 4">
    <name type="scientific">Ligilactobacillus murinus DSM 20452 = NBRC 14221</name>
    <dbReference type="NCBI Taxonomy" id="1423772"/>
    <lineage>
        <taxon>Bacteria</taxon>
        <taxon>Bacillati</taxon>
        <taxon>Bacillota</taxon>
        <taxon>Bacilli</taxon>
        <taxon>Lactobacillales</taxon>
        <taxon>Lactobacillaceae</taxon>
        <taxon>Ligilactobacillus</taxon>
    </lineage>
</organism>
<evidence type="ECO:0000259" key="1">
    <source>
        <dbReference type="SMART" id="SM00942"/>
    </source>
</evidence>
<dbReference type="PATRIC" id="fig|1423772.3.peg.1225"/>
<dbReference type="InterPro" id="IPR015330">
    <property type="entry name" value="DNA_primase/pol_bifunc_N"/>
</dbReference>
<gene>
    <name evidence="3" type="ORF">FC48_GL001143</name>
</gene>
<comment type="caution">
    <text evidence="3">The sequence shown here is derived from an EMBL/GenBank/DDBJ whole genome shotgun (WGS) entry which is preliminary data.</text>
</comment>
<dbReference type="SUPFAM" id="SSF56747">
    <property type="entry name" value="Prim-pol domain"/>
    <property type="match status" value="1"/>
</dbReference>